<evidence type="ECO:0000256" key="1">
    <source>
        <dbReference type="SAM" id="MobiDB-lite"/>
    </source>
</evidence>
<keyword evidence="3" id="KW-1185">Reference proteome</keyword>
<feature type="compositionally biased region" description="Polar residues" evidence="1">
    <location>
        <begin position="256"/>
        <end position="279"/>
    </location>
</feature>
<dbReference type="AlphaFoldDB" id="A0A8S9X4P4"/>
<dbReference type="Proteomes" id="UP000466442">
    <property type="component" value="Unassembled WGS sequence"/>
</dbReference>
<organism evidence="2 3">
    <name type="scientific">Apolygus lucorum</name>
    <name type="common">Small green plant bug</name>
    <name type="synonym">Lygocoris lucorum</name>
    <dbReference type="NCBI Taxonomy" id="248454"/>
    <lineage>
        <taxon>Eukaryota</taxon>
        <taxon>Metazoa</taxon>
        <taxon>Ecdysozoa</taxon>
        <taxon>Arthropoda</taxon>
        <taxon>Hexapoda</taxon>
        <taxon>Insecta</taxon>
        <taxon>Pterygota</taxon>
        <taxon>Neoptera</taxon>
        <taxon>Paraneoptera</taxon>
        <taxon>Hemiptera</taxon>
        <taxon>Heteroptera</taxon>
        <taxon>Panheteroptera</taxon>
        <taxon>Cimicomorpha</taxon>
        <taxon>Miridae</taxon>
        <taxon>Mirini</taxon>
        <taxon>Apolygus</taxon>
    </lineage>
</organism>
<dbReference type="OrthoDB" id="5984008at2759"/>
<evidence type="ECO:0000313" key="2">
    <source>
        <dbReference type="EMBL" id="KAF6203046.1"/>
    </source>
</evidence>
<sequence>MWAYSEGWRRFYSKGKRTEKLSAIILGGFGLGKERFERELSVLLLELILSARSGMGLENKFEPDRKPAQTSLFASPISGEVRDISGMRWIVLLCLLVLGTPGLALHRNGSSIKFGQSRQNNYNAGTQGRGTGVKIGGSSRNLSLPIGKSVFFTSTSTTSTTVAPLPPPPPPPEDPSIPTKLHVALVVPHKSFAVREYIKAVSTAVNSITRATKGPILNAFKKRYELDVRMDMKPLTPSPTGSKERKMKPGERRNTEGANQQRQSKTQRKLNGSPRSTACCSRHLATRRGNSDSTAYSTRSFLNGKPWKYKSEIRL</sequence>
<reference evidence="2" key="1">
    <citation type="journal article" date="2021" name="Mol. Ecol. Resour.">
        <title>Apolygus lucorum genome provides insights into omnivorousness and mesophyll feeding.</title>
        <authorList>
            <person name="Liu Y."/>
            <person name="Liu H."/>
            <person name="Wang H."/>
            <person name="Huang T."/>
            <person name="Liu B."/>
            <person name="Yang B."/>
            <person name="Yin L."/>
            <person name="Li B."/>
            <person name="Zhang Y."/>
            <person name="Zhang S."/>
            <person name="Jiang F."/>
            <person name="Zhang X."/>
            <person name="Ren Y."/>
            <person name="Wang B."/>
            <person name="Wang S."/>
            <person name="Lu Y."/>
            <person name="Wu K."/>
            <person name="Fan W."/>
            <person name="Wang G."/>
        </authorList>
    </citation>
    <scope>NUCLEOTIDE SEQUENCE</scope>
    <source>
        <strain evidence="2">12Hb</strain>
    </source>
</reference>
<name>A0A8S9X4P4_APOLU</name>
<feature type="compositionally biased region" description="Polar residues" evidence="1">
    <location>
        <begin position="291"/>
        <end position="300"/>
    </location>
</feature>
<proteinExistence type="predicted"/>
<dbReference type="EMBL" id="WIXP02000011">
    <property type="protein sequence ID" value="KAF6203046.1"/>
    <property type="molecule type" value="Genomic_DNA"/>
</dbReference>
<feature type="region of interest" description="Disordered" evidence="1">
    <location>
        <begin position="158"/>
        <end position="177"/>
    </location>
</feature>
<protein>
    <submittedName>
        <fullName evidence="2">Uncharacterized protein</fullName>
    </submittedName>
</protein>
<accession>A0A8S9X4P4</accession>
<evidence type="ECO:0000313" key="3">
    <source>
        <dbReference type="Proteomes" id="UP000466442"/>
    </source>
</evidence>
<feature type="compositionally biased region" description="Basic and acidic residues" evidence="1">
    <location>
        <begin position="242"/>
        <end position="255"/>
    </location>
</feature>
<comment type="caution">
    <text evidence="2">The sequence shown here is derived from an EMBL/GenBank/DDBJ whole genome shotgun (WGS) entry which is preliminary data.</text>
</comment>
<feature type="compositionally biased region" description="Pro residues" evidence="1">
    <location>
        <begin position="164"/>
        <end position="175"/>
    </location>
</feature>
<gene>
    <name evidence="2" type="ORF">GE061_003459</name>
</gene>
<feature type="region of interest" description="Disordered" evidence="1">
    <location>
        <begin position="230"/>
        <end position="300"/>
    </location>
</feature>